<comment type="similarity">
    <text evidence="1 2">Belongs to the short-chain dehydrogenases/reductases (SDR) family.</text>
</comment>
<protein>
    <submittedName>
        <fullName evidence="3">SDR family oxidoreductase</fullName>
    </submittedName>
</protein>
<dbReference type="NCBIfam" id="NF005559">
    <property type="entry name" value="PRK07231.1"/>
    <property type="match status" value="1"/>
</dbReference>
<dbReference type="NCBIfam" id="NF009466">
    <property type="entry name" value="PRK12826.1-2"/>
    <property type="match status" value="1"/>
</dbReference>
<accession>A0ABT4QYQ3</accession>
<dbReference type="InterPro" id="IPR050259">
    <property type="entry name" value="SDR"/>
</dbReference>
<reference evidence="3" key="1">
    <citation type="submission" date="2022-11" db="EMBL/GenBank/DDBJ databases">
        <authorList>
            <person name="Coimbra C."/>
        </authorList>
    </citation>
    <scope>NUCLEOTIDE SEQUENCE</scope>
    <source>
        <strain evidence="3">Jales19</strain>
    </source>
</reference>
<dbReference type="PROSITE" id="PS00061">
    <property type="entry name" value="ADH_SHORT"/>
    <property type="match status" value="1"/>
</dbReference>
<dbReference type="Proteomes" id="UP001152178">
    <property type="component" value="Unassembled WGS sequence"/>
</dbReference>
<keyword evidence="4" id="KW-1185">Reference proteome</keyword>
<dbReference type="RefSeq" id="WP_269906866.1">
    <property type="nucleotide sequence ID" value="NZ_JAPFQA010000009.1"/>
</dbReference>
<organism evidence="3 4">
    <name type="scientific">Mesorhizobium qingshengii</name>
    <dbReference type="NCBI Taxonomy" id="1165689"/>
    <lineage>
        <taxon>Bacteria</taxon>
        <taxon>Pseudomonadati</taxon>
        <taxon>Pseudomonadota</taxon>
        <taxon>Alphaproteobacteria</taxon>
        <taxon>Hyphomicrobiales</taxon>
        <taxon>Phyllobacteriaceae</taxon>
        <taxon>Mesorhizobium</taxon>
    </lineage>
</organism>
<dbReference type="PANTHER" id="PTHR42879:SF2">
    <property type="entry name" value="3-OXOACYL-[ACYL-CARRIER-PROTEIN] REDUCTASE FABG"/>
    <property type="match status" value="1"/>
</dbReference>
<dbReference type="PANTHER" id="PTHR42879">
    <property type="entry name" value="3-OXOACYL-(ACYL-CARRIER-PROTEIN) REDUCTASE"/>
    <property type="match status" value="1"/>
</dbReference>
<evidence type="ECO:0000256" key="2">
    <source>
        <dbReference type="RuleBase" id="RU000363"/>
    </source>
</evidence>
<dbReference type="Gene3D" id="3.40.50.720">
    <property type="entry name" value="NAD(P)-binding Rossmann-like Domain"/>
    <property type="match status" value="1"/>
</dbReference>
<comment type="caution">
    <text evidence="3">The sequence shown here is derived from an EMBL/GenBank/DDBJ whole genome shotgun (WGS) entry which is preliminary data.</text>
</comment>
<dbReference type="PRINTS" id="PR00080">
    <property type="entry name" value="SDRFAMILY"/>
</dbReference>
<evidence type="ECO:0000256" key="1">
    <source>
        <dbReference type="ARBA" id="ARBA00006484"/>
    </source>
</evidence>
<evidence type="ECO:0000313" key="3">
    <source>
        <dbReference type="EMBL" id="MCZ8546508.1"/>
    </source>
</evidence>
<gene>
    <name evidence="3" type="ORF">OOJ09_20160</name>
</gene>
<dbReference type="InterPro" id="IPR036291">
    <property type="entry name" value="NAD(P)-bd_dom_sf"/>
</dbReference>
<dbReference type="SUPFAM" id="SSF51735">
    <property type="entry name" value="NAD(P)-binding Rossmann-fold domains"/>
    <property type="match status" value="1"/>
</dbReference>
<dbReference type="Pfam" id="PF00106">
    <property type="entry name" value="adh_short"/>
    <property type="match status" value="1"/>
</dbReference>
<evidence type="ECO:0000313" key="4">
    <source>
        <dbReference type="Proteomes" id="UP001152178"/>
    </source>
</evidence>
<sequence length="245" mass="25591">MSGQTAVVTGGSQGLGLAIAQRLLADGANLSLWDVEEENLHRAVSALGDSKRIHTSVVDVSSEKLVEAARDATVDRFGTVSILVNNAGVSGPHAQAWDLSLSDWQRVIDVNMTGVFLCCRAITPTMLASGYGRIINIASVAGKEASPSISAYAASKAGVIGFTKTLGRELSGTKITVNCVTPAAIKTAIFDRWPADYVATLLAKIPMGRFGMPDELAALVAWIASPEASFSTGATFDLSGGRSDY</sequence>
<dbReference type="InterPro" id="IPR020904">
    <property type="entry name" value="Sc_DH/Rdtase_CS"/>
</dbReference>
<name>A0ABT4QYQ3_9HYPH</name>
<dbReference type="InterPro" id="IPR002347">
    <property type="entry name" value="SDR_fam"/>
</dbReference>
<dbReference type="PRINTS" id="PR00081">
    <property type="entry name" value="GDHRDH"/>
</dbReference>
<proteinExistence type="inferred from homology"/>
<dbReference type="EMBL" id="JAPFQA010000009">
    <property type="protein sequence ID" value="MCZ8546508.1"/>
    <property type="molecule type" value="Genomic_DNA"/>
</dbReference>